<reference evidence="1 2" key="2">
    <citation type="submission" date="2018-11" db="EMBL/GenBank/DDBJ databases">
        <authorList>
            <consortium name="Pathogen Informatics"/>
        </authorList>
    </citation>
    <scope>NUCLEOTIDE SEQUENCE [LARGE SCALE GENOMIC DNA]</scope>
</reference>
<accession>A0A183E2X9</accession>
<evidence type="ECO:0000313" key="1">
    <source>
        <dbReference type="EMBL" id="VDN25775.1"/>
    </source>
</evidence>
<sequence length="77" mass="9104">MKARAQKMKLTDDEMYDFTEKIETLEDAYSNDVKFFHSNEDQLRHPPGLPVRSCFFTRFRVVVRPLELDHIIAISSE</sequence>
<dbReference type="WBParaSite" id="GPUH_0001534001-mRNA-1">
    <property type="protein sequence ID" value="GPUH_0001534001-mRNA-1"/>
    <property type="gene ID" value="GPUH_0001534001"/>
</dbReference>
<gene>
    <name evidence="1" type="ORF">GPUH_LOCUS15320</name>
</gene>
<evidence type="ECO:0000313" key="2">
    <source>
        <dbReference type="Proteomes" id="UP000271098"/>
    </source>
</evidence>
<keyword evidence="2" id="KW-1185">Reference proteome</keyword>
<dbReference type="Proteomes" id="UP000271098">
    <property type="component" value="Unassembled WGS sequence"/>
</dbReference>
<proteinExistence type="predicted"/>
<evidence type="ECO:0000313" key="3">
    <source>
        <dbReference type="WBParaSite" id="GPUH_0001534001-mRNA-1"/>
    </source>
</evidence>
<reference evidence="3" key="1">
    <citation type="submission" date="2016-06" db="UniProtKB">
        <authorList>
            <consortium name="WormBaseParasite"/>
        </authorList>
    </citation>
    <scope>IDENTIFICATION</scope>
</reference>
<protein>
    <submittedName>
        <fullName evidence="3">SH3 domain-containing protein</fullName>
    </submittedName>
</protein>
<dbReference type="EMBL" id="UYRT01082292">
    <property type="protein sequence ID" value="VDN25775.1"/>
    <property type="molecule type" value="Genomic_DNA"/>
</dbReference>
<dbReference type="AlphaFoldDB" id="A0A183E2X9"/>
<name>A0A183E2X9_9BILA</name>
<organism evidence="3">
    <name type="scientific">Gongylonema pulchrum</name>
    <dbReference type="NCBI Taxonomy" id="637853"/>
    <lineage>
        <taxon>Eukaryota</taxon>
        <taxon>Metazoa</taxon>
        <taxon>Ecdysozoa</taxon>
        <taxon>Nematoda</taxon>
        <taxon>Chromadorea</taxon>
        <taxon>Rhabditida</taxon>
        <taxon>Spirurina</taxon>
        <taxon>Spiruromorpha</taxon>
        <taxon>Spiruroidea</taxon>
        <taxon>Gongylonematidae</taxon>
        <taxon>Gongylonema</taxon>
    </lineage>
</organism>